<feature type="site" description="Important for catalytic activity, responsible for pKa modulation of the active site Glu and correct orientation of both the proton donor and substrate" evidence="6">
    <location>
        <position position="171"/>
    </location>
</feature>
<gene>
    <name evidence="10" type="ORF">FE782_16635</name>
</gene>
<feature type="transmembrane region" description="Helical" evidence="8">
    <location>
        <begin position="12"/>
        <end position="29"/>
    </location>
</feature>
<feature type="active site" description="Proton acceptor" evidence="5">
    <location>
        <position position="61"/>
    </location>
</feature>
<evidence type="ECO:0000313" key="11">
    <source>
        <dbReference type="Proteomes" id="UP000309676"/>
    </source>
</evidence>
<dbReference type="GO" id="GO:0005975">
    <property type="term" value="P:carbohydrate metabolic process"/>
    <property type="evidence" value="ECO:0007669"/>
    <property type="project" value="InterPro"/>
</dbReference>
<evidence type="ECO:0000256" key="7">
    <source>
        <dbReference type="RuleBase" id="RU361187"/>
    </source>
</evidence>
<keyword evidence="8" id="KW-0812">Transmembrane</keyword>
<evidence type="ECO:0000259" key="9">
    <source>
        <dbReference type="PROSITE" id="PS51175"/>
    </source>
</evidence>
<reference evidence="10 11" key="1">
    <citation type="submission" date="2019-05" db="EMBL/GenBank/DDBJ databases">
        <authorList>
            <person name="Narsing Rao M.P."/>
            <person name="Li W.J."/>
        </authorList>
    </citation>
    <scope>NUCLEOTIDE SEQUENCE [LARGE SCALE GENOMIC DNA]</scope>
    <source>
        <strain evidence="10 11">SYSU_K30003</strain>
    </source>
</reference>
<name>A0A5R9GAB2_9BACL</name>
<dbReference type="RefSeq" id="WP_138195372.1">
    <property type="nucleotide sequence ID" value="NZ_VCIW01000011.1"/>
</dbReference>
<keyword evidence="8" id="KW-0472">Membrane</keyword>
<evidence type="ECO:0000256" key="2">
    <source>
        <dbReference type="ARBA" id="ARBA00022729"/>
    </source>
</evidence>
<dbReference type="PROSITE" id="PS51175">
    <property type="entry name" value="CBM6"/>
    <property type="match status" value="1"/>
</dbReference>
<dbReference type="GO" id="GO:0004553">
    <property type="term" value="F:hydrolase activity, hydrolyzing O-glycosyl compounds"/>
    <property type="evidence" value="ECO:0007669"/>
    <property type="project" value="InterPro"/>
</dbReference>
<dbReference type="InterPro" id="IPR023296">
    <property type="entry name" value="Glyco_hydro_beta-prop_sf"/>
</dbReference>
<sequence>MDRWRNKKTVTVIVASVAALAILGGWMIMQRANEKAPEVAVDYAGHGGTFKNTLAEIDTPDPSVVYKDGFYYMTFTHNGADVMVMKSRTLDFRGAERKVVWYPPVDTMYSANLWAPEIQFLRGKWYIYFAADNGLNDNHRMYALEADTDDPMGSWTFRGQIADETNKWAIDGLALELDDKLYFVWSGWEGDVNIAQNTYIAPMSDPLTISGPRVLLSKPDLDWERAGGPPYINEGQAILKKNGRTFLFYSGAGSWTPFYSIGMLTLEAGADPLVPENWKKSQAPLLTMNDEAGVYGPGHNSFTTSPDGTEDWIVYHATSGISDGWNNRKARAQKVVWSADGMPSFGPALSLDTAIEAPSGAGVFRAEHAVLEGDALSFAGIASSVETTAALLVHYTNESGDVVPAALSANGVYAGEAALPPTGAGETGYAYARVPLTEGANAIAIRAGGDDWSVTAIELPRYEAENAQAEGGALAETNPFATGWGVAKLPAGEEAAAIRFANVRVPVSGTYVVTAYVSNASDSPARFRIRANGGDAAEVEVAPGERNRFAPVEVRVKLAAGANDVVLDGATGPLTFDAIETTSRQ</sequence>
<evidence type="ECO:0000256" key="8">
    <source>
        <dbReference type="SAM" id="Phobius"/>
    </source>
</evidence>
<dbReference type="PANTHER" id="PTHR43817:SF1">
    <property type="entry name" value="HYDROLASE, FAMILY 43, PUTATIVE (AFU_ORTHOLOGUE AFUA_3G01660)-RELATED"/>
    <property type="match status" value="1"/>
</dbReference>
<comment type="similarity">
    <text evidence="1 7">Belongs to the glycosyl hydrolase 43 family.</text>
</comment>
<accession>A0A5R9GAB2</accession>
<comment type="caution">
    <text evidence="10">The sequence shown here is derived from an EMBL/GenBank/DDBJ whole genome shotgun (WGS) entry which is preliminary data.</text>
</comment>
<dbReference type="InterPro" id="IPR008979">
    <property type="entry name" value="Galactose-bd-like_sf"/>
</dbReference>
<feature type="domain" description="CBM6" evidence="9">
    <location>
        <begin position="460"/>
        <end position="582"/>
    </location>
</feature>
<feature type="active site" description="Proton donor" evidence="5">
    <location>
        <position position="234"/>
    </location>
</feature>
<dbReference type="SUPFAM" id="SSF75005">
    <property type="entry name" value="Arabinanase/levansucrase/invertase"/>
    <property type="match status" value="1"/>
</dbReference>
<dbReference type="EMBL" id="VCIW01000011">
    <property type="protein sequence ID" value="TLS51020.1"/>
    <property type="molecule type" value="Genomic_DNA"/>
</dbReference>
<keyword evidence="4 7" id="KW-0326">Glycosidase</keyword>
<keyword evidence="8" id="KW-1133">Transmembrane helix</keyword>
<evidence type="ECO:0000256" key="3">
    <source>
        <dbReference type="ARBA" id="ARBA00022801"/>
    </source>
</evidence>
<dbReference type="InterPro" id="IPR006710">
    <property type="entry name" value="Glyco_hydro_43"/>
</dbReference>
<dbReference type="CDD" id="cd18820">
    <property type="entry name" value="GH43_LbAraf43-like"/>
    <property type="match status" value="1"/>
</dbReference>
<evidence type="ECO:0000256" key="4">
    <source>
        <dbReference type="ARBA" id="ARBA00023295"/>
    </source>
</evidence>
<evidence type="ECO:0000256" key="6">
    <source>
        <dbReference type="PIRSR" id="PIRSR606710-2"/>
    </source>
</evidence>
<dbReference type="InterPro" id="IPR005084">
    <property type="entry name" value="CBM6"/>
</dbReference>
<dbReference type="Pfam" id="PF04616">
    <property type="entry name" value="Glyco_hydro_43"/>
    <property type="match status" value="1"/>
</dbReference>
<keyword evidence="3 7" id="KW-0378">Hydrolase</keyword>
<keyword evidence="2" id="KW-0732">Signal</keyword>
<evidence type="ECO:0000256" key="5">
    <source>
        <dbReference type="PIRSR" id="PIRSR606710-1"/>
    </source>
</evidence>
<dbReference type="Gene3D" id="2.60.120.260">
    <property type="entry name" value="Galactose-binding domain-like"/>
    <property type="match status" value="2"/>
</dbReference>
<dbReference type="PANTHER" id="PTHR43817">
    <property type="entry name" value="GLYCOSYL HYDROLASE"/>
    <property type="match status" value="1"/>
</dbReference>
<dbReference type="GO" id="GO:0030246">
    <property type="term" value="F:carbohydrate binding"/>
    <property type="evidence" value="ECO:0007669"/>
    <property type="project" value="InterPro"/>
</dbReference>
<dbReference type="Proteomes" id="UP000309676">
    <property type="component" value="Unassembled WGS sequence"/>
</dbReference>
<protein>
    <submittedName>
        <fullName evidence="10">Carbohydrate-binding protein</fullName>
    </submittedName>
</protein>
<organism evidence="10 11">
    <name type="scientific">Paenibacillus antri</name>
    <dbReference type="NCBI Taxonomy" id="2582848"/>
    <lineage>
        <taxon>Bacteria</taxon>
        <taxon>Bacillati</taxon>
        <taxon>Bacillota</taxon>
        <taxon>Bacilli</taxon>
        <taxon>Bacillales</taxon>
        <taxon>Paenibacillaceae</taxon>
        <taxon>Paenibacillus</taxon>
    </lineage>
</organism>
<dbReference type="SUPFAM" id="SSF49785">
    <property type="entry name" value="Galactose-binding domain-like"/>
    <property type="match status" value="1"/>
</dbReference>
<dbReference type="Gene3D" id="2.115.10.20">
    <property type="entry name" value="Glycosyl hydrolase domain, family 43"/>
    <property type="match status" value="1"/>
</dbReference>
<dbReference type="OrthoDB" id="177947at2"/>
<evidence type="ECO:0000313" key="10">
    <source>
        <dbReference type="EMBL" id="TLS51020.1"/>
    </source>
</evidence>
<proteinExistence type="inferred from homology"/>
<evidence type="ECO:0000256" key="1">
    <source>
        <dbReference type="ARBA" id="ARBA00009865"/>
    </source>
</evidence>
<dbReference type="AlphaFoldDB" id="A0A5R9GAB2"/>
<keyword evidence="11" id="KW-1185">Reference proteome</keyword>